<dbReference type="NCBIfam" id="TIGR00229">
    <property type="entry name" value="sensory_box"/>
    <property type="match status" value="2"/>
</dbReference>
<dbReference type="SMART" id="SM00086">
    <property type="entry name" value="PAC"/>
    <property type="match status" value="1"/>
</dbReference>
<dbReference type="Pfam" id="PF00563">
    <property type="entry name" value="EAL"/>
    <property type="match status" value="1"/>
</dbReference>
<dbReference type="PROSITE" id="PS50887">
    <property type="entry name" value="GGDEF"/>
    <property type="match status" value="1"/>
</dbReference>
<dbReference type="Gene3D" id="3.30.450.40">
    <property type="match status" value="1"/>
</dbReference>
<dbReference type="CDD" id="cd00130">
    <property type="entry name" value="PAS"/>
    <property type="match status" value="2"/>
</dbReference>
<evidence type="ECO:0000313" key="6">
    <source>
        <dbReference type="EMBL" id="AWI54078.1"/>
    </source>
</evidence>
<evidence type="ECO:0000313" key="7">
    <source>
        <dbReference type="Proteomes" id="UP000244892"/>
    </source>
</evidence>
<keyword evidence="7" id="KW-1185">Reference proteome</keyword>
<feature type="domain" description="PAS" evidence="2">
    <location>
        <begin position="621"/>
        <end position="690"/>
    </location>
</feature>
<dbReference type="Pfam" id="PF13185">
    <property type="entry name" value="GAF_2"/>
    <property type="match status" value="1"/>
</dbReference>
<evidence type="ECO:0000259" key="4">
    <source>
        <dbReference type="PROSITE" id="PS50883"/>
    </source>
</evidence>
<dbReference type="Pfam" id="PF08448">
    <property type="entry name" value="PAS_4"/>
    <property type="match status" value="1"/>
</dbReference>
<dbReference type="InterPro" id="IPR035965">
    <property type="entry name" value="PAS-like_dom_sf"/>
</dbReference>
<dbReference type="InterPro" id="IPR000700">
    <property type="entry name" value="PAS-assoc_C"/>
</dbReference>
<evidence type="ECO:0000256" key="1">
    <source>
        <dbReference type="SAM" id="MobiDB-lite"/>
    </source>
</evidence>
<dbReference type="InterPro" id="IPR000160">
    <property type="entry name" value="GGDEF_dom"/>
</dbReference>
<evidence type="ECO:0000259" key="2">
    <source>
        <dbReference type="PROSITE" id="PS50112"/>
    </source>
</evidence>
<name>A0A2U8FTD6_9BURK</name>
<dbReference type="Gene3D" id="3.20.20.450">
    <property type="entry name" value="EAL domain"/>
    <property type="match status" value="1"/>
</dbReference>
<organism evidence="6 7">
    <name type="scientific">Aquabacterium olei</name>
    <dbReference type="NCBI Taxonomy" id="1296669"/>
    <lineage>
        <taxon>Bacteria</taxon>
        <taxon>Pseudomonadati</taxon>
        <taxon>Pseudomonadota</taxon>
        <taxon>Betaproteobacteria</taxon>
        <taxon>Burkholderiales</taxon>
        <taxon>Aquabacterium</taxon>
    </lineage>
</organism>
<feature type="domain" description="GGDEF" evidence="5">
    <location>
        <begin position="777"/>
        <end position="911"/>
    </location>
</feature>
<dbReference type="SUPFAM" id="SSF141868">
    <property type="entry name" value="EAL domain-like"/>
    <property type="match status" value="1"/>
</dbReference>
<dbReference type="FunFam" id="3.30.70.270:FF:000001">
    <property type="entry name" value="Diguanylate cyclase domain protein"/>
    <property type="match status" value="1"/>
</dbReference>
<dbReference type="InterPro" id="IPR000014">
    <property type="entry name" value="PAS"/>
</dbReference>
<dbReference type="InterPro" id="IPR013767">
    <property type="entry name" value="PAS_fold"/>
</dbReference>
<dbReference type="InterPro" id="IPR029016">
    <property type="entry name" value="GAF-like_dom_sf"/>
</dbReference>
<dbReference type="PROSITE" id="PS50113">
    <property type="entry name" value="PAC"/>
    <property type="match status" value="1"/>
</dbReference>
<dbReference type="GO" id="GO:0006355">
    <property type="term" value="P:regulation of DNA-templated transcription"/>
    <property type="evidence" value="ECO:0007669"/>
    <property type="project" value="InterPro"/>
</dbReference>
<evidence type="ECO:0000259" key="5">
    <source>
        <dbReference type="PROSITE" id="PS50887"/>
    </source>
</evidence>
<dbReference type="CDD" id="cd01948">
    <property type="entry name" value="EAL"/>
    <property type="match status" value="1"/>
</dbReference>
<dbReference type="NCBIfam" id="TIGR00254">
    <property type="entry name" value="GGDEF"/>
    <property type="match status" value="1"/>
</dbReference>
<dbReference type="InterPro" id="IPR001633">
    <property type="entry name" value="EAL_dom"/>
</dbReference>
<accession>A0A2U8FTD6</accession>
<dbReference type="InterPro" id="IPR043128">
    <property type="entry name" value="Rev_trsase/Diguanyl_cyclase"/>
</dbReference>
<dbReference type="InterPro" id="IPR013656">
    <property type="entry name" value="PAS_4"/>
</dbReference>
<gene>
    <name evidence="6" type="ORF">DEH84_12085</name>
</gene>
<dbReference type="AlphaFoldDB" id="A0A2U8FTD6"/>
<dbReference type="InterPro" id="IPR029787">
    <property type="entry name" value="Nucleotide_cyclase"/>
</dbReference>
<dbReference type="InterPro" id="IPR001610">
    <property type="entry name" value="PAC"/>
</dbReference>
<dbReference type="SUPFAM" id="SSF55781">
    <property type="entry name" value="GAF domain-like"/>
    <property type="match status" value="1"/>
</dbReference>
<sequence length="1181" mass="130971">MHHHGQGHRVGGLGGIAPMQDLQLLPTNGKPLGSEGMSGNVLGHEGAKTEIRQAQVWHLPRVDFVTMRELTPIRRVILTDGHGFNLSCLVLCPPPTSSLTERPVSMAPPSPLSPTAAHRPDTPRAPALVRFGPLALAVSALAAISMGLIAWSHESWGRLQERTHRVDTLLSTVQYQARSSVLEAEQRVLGLPTLHNEDPREAIAIALRQARALHEDSPAELRPAMAALVAELEITRNAVHDRTRVPPTVDAAALRQTLDRVDTAVRQATTRWDDTLRTQTAAQQQFDHLNIALVGLVTLLLISLMRRADRQRAATADKLHARDAQLRAFAEVLPDLAFRMDADGTFLDVYGSNLPLLGRPPETILGKPLSILFPTDMRGRFMDVIAQALSSRRTQSLNFSVRLHEEARHFDSRCAPVADTEEVVWMIWDITAHRQTEKRLRHKTRLYDFLSHVNQSVVRSSDERSLLARVCRVAIEHGQFKKAWVVMHEGEGTLDLRCEAVAGEDGPDRPLLDFILPADPAADTPLDAALRNGRTYCSSDLGRLSRRPAWADAAIASGMPGCVTVPLRRDEVLIGHLVLLGRRVNDQAEDLLTLFDDLAKDLSFALTNLHREALRHHAEERIRLHAAALESTQDGMMVLSQDRVVVSVNPAFTALTGWTEAEVIGRMPDFLLPDDPTVTLDDIREGLIQEGSWQGEMWFQRQNGELFMTKLSVSAVRNKAGRPTHFVGVFTDITQLKQTEERLARMAHFDTLTELPNRGMIHQRLAHALSLAQRHHTLVGVVFIDLDNFKTVNDGLGHAAGDSLLRQVASRLRARVRQEDTLGRLGGDEFILVLEHLRHPQQAAHVASAILDTLQQPFTLDGGEQVYVRASIGISLFPDDGQDAAELIRNADAAMYESKRRGRNSFSFYTESFTSDATSRLLLETRLRRAMEQGDFLLHYQPQMRLSDRRVTAVEALVRLRPPSGSGEFMAPVSPHQFIPVMEDTGMIVALSEWVLAEACRQGRAWLDAGLDFGRMSVNLSPSEIRRGGVVERVSRILNETGLPPDRLELEITESGLMETGGSAEQFLHMLHSLGVTLTIDDFGTGYSSLAYLKRFPVHQLKIDRSFVQDLPGNDNDGQLVATMIAMARGLKLAVVAEGVEMPDQEAYLASRGCDLVQGYLYSRPLPAPALAAWLQERQHA</sequence>
<dbReference type="CDD" id="cd01949">
    <property type="entry name" value="GGDEF"/>
    <property type="match status" value="1"/>
</dbReference>
<dbReference type="SMART" id="SM00052">
    <property type="entry name" value="EAL"/>
    <property type="match status" value="1"/>
</dbReference>
<reference evidence="6 7" key="1">
    <citation type="submission" date="2018-05" db="EMBL/GenBank/DDBJ databases">
        <title>complete genome sequence of Aquabacterium olei NBRC 110486.</title>
        <authorList>
            <person name="Tang B."/>
            <person name="Chang J."/>
            <person name="Zhang L."/>
            <person name="Yang H."/>
        </authorList>
    </citation>
    <scope>NUCLEOTIDE SEQUENCE [LARGE SCALE GENOMIC DNA]</scope>
    <source>
        <strain evidence="6 7">NBRC 110486</strain>
    </source>
</reference>
<dbReference type="Proteomes" id="UP000244892">
    <property type="component" value="Chromosome"/>
</dbReference>
<dbReference type="PROSITE" id="PS50112">
    <property type="entry name" value="PAS"/>
    <property type="match status" value="2"/>
</dbReference>
<dbReference type="KEGG" id="aon:DEH84_12085"/>
<dbReference type="SMART" id="SM00091">
    <property type="entry name" value="PAS"/>
    <property type="match status" value="2"/>
</dbReference>
<dbReference type="PANTHER" id="PTHR44757">
    <property type="entry name" value="DIGUANYLATE CYCLASE DGCP"/>
    <property type="match status" value="1"/>
</dbReference>
<feature type="domain" description="PAS" evidence="2">
    <location>
        <begin position="322"/>
        <end position="392"/>
    </location>
</feature>
<dbReference type="EMBL" id="CP029210">
    <property type="protein sequence ID" value="AWI54078.1"/>
    <property type="molecule type" value="Genomic_DNA"/>
</dbReference>
<dbReference type="SMART" id="SM00267">
    <property type="entry name" value="GGDEF"/>
    <property type="match status" value="1"/>
</dbReference>
<dbReference type="InterPro" id="IPR035919">
    <property type="entry name" value="EAL_sf"/>
</dbReference>
<dbReference type="SUPFAM" id="SSF55785">
    <property type="entry name" value="PYP-like sensor domain (PAS domain)"/>
    <property type="match status" value="2"/>
</dbReference>
<proteinExistence type="predicted"/>
<dbReference type="Pfam" id="PF00989">
    <property type="entry name" value="PAS"/>
    <property type="match status" value="1"/>
</dbReference>
<dbReference type="Pfam" id="PF00990">
    <property type="entry name" value="GGDEF"/>
    <property type="match status" value="1"/>
</dbReference>
<dbReference type="Gene3D" id="3.30.70.270">
    <property type="match status" value="1"/>
</dbReference>
<dbReference type="InterPro" id="IPR003018">
    <property type="entry name" value="GAF"/>
</dbReference>
<dbReference type="SUPFAM" id="SSF55073">
    <property type="entry name" value="Nucleotide cyclase"/>
    <property type="match status" value="1"/>
</dbReference>
<feature type="domain" description="EAL" evidence="4">
    <location>
        <begin position="920"/>
        <end position="1179"/>
    </location>
</feature>
<dbReference type="Gene3D" id="3.30.450.20">
    <property type="entry name" value="PAS domain"/>
    <property type="match status" value="2"/>
</dbReference>
<dbReference type="InterPro" id="IPR052155">
    <property type="entry name" value="Biofilm_reg_signaling"/>
</dbReference>
<evidence type="ECO:0000259" key="3">
    <source>
        <dbReference type="PROSITE" id="PS50113"/>
    </source>
</evidence>
<feature type="region of interest" description="Disordered" evidence="1">
    <location>
        <begin position="100"/>
        <end position="121"/>
    </location>
</feature>
<dbReference type="GO" id="GO:0003824">
    <property type="term" value="F:catalytic activity"/>
    <property type="evidence" value="ECO:0007669"/>
    <property type="project" value="UniProtKB-ARBA"/>
</dbReference>
<dbReference type="PROSITE" id="PS50883">
    <property type="entry name" value="EAL"/>
    <property type="match status" value="1"/>
</dbReference>
<protein>
    <submittedName>
        <fullName evidence="6">Bifunctional diguanylate cyclase/phosphodiesterase</fullName>
    </submittedName>
</protein>
<feature type="domain" description="PAC" evidence="3">
    <location>
        <begin position="693"/>
        <end position="745"/>
    </location>
</feature>
<dbReference type="PANTHER" id="PTHR44757:SF2">
    <property type="entry name" value="BIOFILM ARCHITECTURE MAINTENANCE PROTEIN MBAA"/>
    <property type="match status" value="1"/>
</dbReference>